<dbReference type="Proteomes" id="UP001339883">
    <property type="component" value="Unassembled WGS sequence"/>
</dbReference>
<proteinExistence type="inferred from homology"/>
<feature type="transmembrane region" description="Helical" evidence="8">
    <location>
        <begin position="262"/>
        <end position="288"/>
    </location>
</feature>
<dbReference type="InterPro" id="IPR051629">
    <property type="entry name" value="Sulfite_efflux_TDT"/>
</dbReference>
<evidence type="ECO:0000313" key="9">
    <source>
        <dbReference type="EMBL" id="MEB5477902.1"/>
    </source>
</evidence>
<evidence type="ECO:0000256" key="7">
    <source>
        <dbReference type="ARBA" id="ARBA00023136"/>
    </source>
</evidence>
<dbReference type="RefSeq" id="WP_325776301.1">
    <property type="nucleotide sequence ID" value="NZ_VTDN01000020.1"/>
</dbReference>
<feature type="transmembrane region" description="Helical" evidence="8">
    <location>
        <begin position="153"/>
        <end position="174"/>
    </location>
</feature>
<keyword evidence="7 8" id="KW-0472">Membrane</keyword>
<keyword evidence="6 8" id="KW-1133">Transmembrane helix</keyword>
<keyword evidence="10" id="KW-1185">Reference proteome</keyword>
<evidence type="ECO:0000256" key="2">
    <source>
        <dbReference type="ARBA" id="ARBA00008566"/>
    </source>
</evidence>
<dbReference type="InterPro" id="IPR004695">
    <property type="entry name" value="SLAC1/Mae1/Ssu1/TehA"/>
</dbReference>
<feature type="transmembrane region" description="Helical" evidence="8">
    <location>
        <begin position="221"/>
        <end position="242"/>
    </location>
</feature>
<dbReference type="PANTHER" id="PTHR31686">
    <property type="match status" value="1"/>
</dbReference>
<comment type="caution">
    <text evidence="9">The sequence shown here is derived from an EMBL/GenBank/DDBJ whole genome shotgun (WGS) entry which is preliminary data.</text>
</comment>
<evidence type="ECO:0000256" key="3">
    <source>
        <dbReference type="ARBA" id="ARBA00022448"/>
    </source>
</evidence>
<feature type="transmembrane region" description="Helical" evidence="8">
    <location>
        <begin position="186"/>
        <end position="209"/>
    </location>
</feature>
<dbReference type="InterPro" id="IPR038665">
    <property type="entry name" value="Voltage-dep_anion_channel_sf"/>
</dbReference>
<accession>A0ABU6DW40</accession>
<keyword evidence="5 8" id="KW-0812">Transmembrane</keyword>
<keyword evidence="3" id="KW-0813">Transport</keyword>
<evidence type="ECO:0000256" key="6">
    <source>
        <dbReference type="ARBA" id="ARBA00022989"/>
    </source>
</evidence>
<feature type="transmembrane region" description="Helical" evidence="8">
    <location>
        <begin position="121"/>
        <end position="141"/>
    </location>
</feature>
<gene>
    <name evidence="9" type="ORF">I2F25_12790</name>
</gene>
<protein>
    <submittedName>
        <fullName evidence="9">TDT family transporter</fullName>
    </submittedName>
</protein>
<name>A0ABU6DW40_9GAMM</name>
<dbReference type="Gene3D" id="1.50.10.150">
    <property type="entry name" value="Voltage-dependent anion channel"/>
    <property type="match status" value="1"/>
</dbReference>
<feature type="transmembrane region" description="Helical" evidence="8">
    <location>
        <begin position="85"/>
        <end position="106"/>
    </location>
</feature>
<feature type="transmembrane region" description="Helical" evidence="8">
    <location>
        <begin position="300"/>
        <end position="319"/>
    </location>
</feature>
<comment type="similarity">
    <text evidence="2">Belongs to the tellurite-resistance/dicarboxylate transporter (TDT) family.</text>
</comment>
<feature type="transmembrane region" description="Helical" evidence="8">
    <location>
        <begin position="331"/>
        <end position="352"/>
    </location>
</feature>
<reference evidence="9 10" key="1">
    <citation type="submission" date="2019-08" db="EMBL/GenBank/DDBJ databases">
        <title>Five species of Acinetobacter isolated from floral nectar and animal pollinators.</title>
        <authorList>
            <person name="Hendry T.A."/>
        </authorList>
    </citation>
    <scope>NUCLEOTIDE SEQUENCE [LARGE SCALE GENOMIC DNA]</scope>
    <source>
        <strain evidence="9 10">MD18.27</strain>
    </source>
</reference>
<evidence type="ECO:0000256" key="8">
    <source>
        <dbReference type="SAM" id="Phobius"/>
    </source>
</evidence>
<evidence type="ECO:0000313" key="10">
    <source>
        <dbReference type="Proteomes" id="UP001339883"/>
    </source>
</evidence>
<evidence type="ECO:0000256" key="4">
    <source>
        <dbReference type="ARBA" id="ARBA00022475"/>
    </source>
</evidence>
<evidence type="ECO:0000256" key="1">
    <source>
        <dbReference type="ARBA" id="ARBA00004651"/>
    </source>
</evidence>
<organism evidence="9 10">
    <name type="scientific">Acinetobacter pollinis</name>
    <dbReference type="NCBI Taxonomy" id="2605270"/>
    <lineage>
        <taxon>Bacteria</taxon>
        <taxon>Pseudomonadati</taxon>
        <taxon>Pseudomonadota</taxon>
        <taxon>Gammaproteobacteria</taxon>
        <taxon>Moraxellales</taxon>
        <taxon>Moraxellaceae</taxon>
        <taxon>Acinetobacter</taxon>
    </lineage>
</organism>
<sequence length="374" mass="42220">MNKFNLNLNIIRHFTPNWFTVTMGTGIVSLSISELPFLHDVFFFVGTLLWILNILLFILFSGMYAARWIYFYQEAKLILNHSQMLFFLGAIPMGLATIINGCLKYGSNLLNNQMIFIAQNLWYLDVFLAILVSLFVPAMMFTRQNHELKTMTAVWLLPIVTAEVAASSGGLLLANHLSHGHALTVLIGSYMLWGLSVLPAFCILAILFLRMALHKLPEQSMTISGCLALGPIGTGALSILLLGKQAPQVLNPIHMAKLGEFMHYFGILGSLILIGFGFWWFIIALFTIYRQRNQHLNFNLGWWALTFPLGIYNLAILELGRQISLQPIQYIAYLLIILTIIIWLVVIFKTILGAYHKTLFVSPCLIAELNKYSS</sequence>
<dbReference type="Pfam" id="PF03595">
    <property type="entry name" value="SLAC1"/>
    <property type="match status" value="1"/>
</dbReference>
<feature type="transmembrane region" description="Helical" evidence="8">
    <location>
        <begin position="41"/>
        <end position="64"/>
    </location>
</feature>
<dbReference type="EMBL" id="VTDN01000020">
    <property type="protein sequence ID" value="MEB5477902.1"/>
    <property type="molecule type" value="Genomic_DNA"/>
</dbReference>
<comment type="subcellular location">
    <subcellularLocation>
        <location evidence="1">Cell membrane</location>
        <topology evidence="1">Multi-pass membrane protein</topology>
    </subcellularLocation>
</comment>
<evidence type="ECO:0000256" key="5">
    <source>
        <dbReference type="ARBA" id="ARBA00022692"/>
    </source>
</evidence>
<keyword evidence="4" id="KW-1003">Cell membrane</keyword>
<dbReference type="CDD" id="cd09318">
    <property type="entry name" value="TDT_SSU1"/>
    <property type="match status" value="1"/>
</dbReference>
<dbReference type="PANTHER" id="PTHR31686:SF1">
    <property type="entry name" value="SULFITE EFFLUX PUMP SSU1"/>
    <property type="match status" value="1"/>
</dbReference>